<comment type="subcellular location">
    <subcellularLocation>
        <location evidence="2 10">Cytoplasm</location>
    </subcellularLocation>
</comment>
<keyword evidence="5 10" id="KW-0963">Cytoplasm</keyword>
<dbReference type="Pfam" id="PF13522">
    <property type="entry name" value="GATase_6"/>
    <property type="match status" value="1"/>
</dbReference>
<dbReference type="InterPro" id="IPR035490">
    <property type="entry name" value="GlmS/FrlB_SIS"/>
</dbReference>
<dbReference type="FunFam" id="3.60.20.10:FF:000006">
    <property type="entry name" value="Glutamine--fructose-6-phosphate aminotransferase [isomerizing]"/>
    <property type="match status" value="1"/>
</dbReference>
<proteinExistence type="inferred from homology"/>
<organism evidence="13">
    <name type="scientific">uncultured bacterium contig00039</name>
    <dbReference type="NCBI Taxonomy" id="1181527"/>
    <lineage>
        <taxon>Bacteria</taxon>
        <taxon>environmental samples</taxon>
    </lineage>
</organism>
<evidence type="ECO:0000256" key="10">
    <source>
        <dbReference type="HAMAP-Rule" id="MF_00164"/>
    </source>
</evidence>
<dbReference type="Gene3D" id="3.40.50.10490">
    <property type="entry name" value="Glucose-6-phosphate isomerase like protein, domain 1"/>
    <property type="match status" value="2"/>
</dbReference>
<protein>
    <recommendedName>
        <fullName evidence="4 10">Glutamine--fructose-6-phosphate aminotransferase [isomerizing]</fullName>
        <ecNumber evidence="3 10">2.6.1.16</ecNumber>
    </recommendedName>
    <alternativeName>
        <fullName evidence="10">D-fructose-6-phosphate amidotransferase</fullName>
    </alternativeName>
    <alternativeName>
        <fullName evidence="10">GFAT</fullName>
    </alternativeName>
    <alternativeName>
        <fullName evidence="10">Glucosamine-6-phosphate synthase</fullName>
    </alternativeName>
    <alternativeName>
        <fullName evidence="10">Hexosephosphate aminotransferase</fullName>
    </alternativeName>
    <alternativeName>
        <fullName evidence="10">L-glutamine--D-fructose-6-phosphate amidotransferase</fullName>
    </alternativeName>
</protein>
<name>A0A806KKE8_9BACT</name>
<dbReference type="GO" id="GO:0006487">
    <property type="term" value="P:protein N-linked glycosylation"/>
    <property type="evidence" value="ECO:0007669"/>
    <property type="project" value="TreeGrafter"/>
</dbReference>
<sequence>MCGIIGYIGNEDAVPIIVDGLKKLEYRGYDSAGIAVYKNGGIDVVKQKGRLSALEERLTLSPLSGHMGIGHTRWATHGEPSDINSHPHIGSRNKIAVVHNGIIENYKHLKERLEHWGINFASQTDSEVIAQLAEHYYQGDLLDTVIKVSNALEGSYALGIMCNDDKDTLIAVKKDNPLIIGVSDHGYFIASDVPAVLKHTNKVYYLNDKEIAVLQRGNGAVAGSIHFYSLDKEELQKQIETVTWTLDSAEKGGYQHFMLKEIMEQPKILRDTIQSAVKNGDNKNILDNMDISRYNKIVITACGSAYNASVVAKYVFEKMCRISVEVELASEFRYKDAIIGDKTLVILVSQSGETADTIAAMREAKSKGAVTLSIVNVVGSTIAKEADYCLFTAAGPEIAVATTKAFSAQLVLLYILAIRFAVKSQKISQKEEQLFISQISEIPDKVSQILERIGSIQMYAAACFNHKSIFFIGRNIDYAIAMEGSLKLKEISYIHSEAYAGGELKHGTISLVEEDTLVVAISNCERLYSKIMSNAEQVISRGAKVLLIGNCPKVNETEKQFFIGIPECNELFSPSLSVIVLQLFSYYVAANKGLDIDKPRNLAKSVTVE</sequence>
<dbReference type="PROSITE" id="PS51278">
    <property type="entry name" value="GATASE_TYPE_2"/>
    <property type="match status" value="1"/>
</dbReference>
<dbReference type="GO" id="GO:0004360">
    <property type="term" value="F:glutamine-fructose-6-phosphate transaminase (isomerizing) activity"/>
    <property type="evidence" value="ECO:0007669"/>
    <property type="project" value="UniProtKB-UniRule"/>
</dbReference>
<evidence type="ECO:0000256" key="8">
    <source>
        <dbReference type="ARBA" id="ARBA00022737"/>
    </source>
</evidence>
<evidence type="ECO:0000259" key="12">
    <source>
        <dbReference type="PROSITE" id="PS51464"/>
    </source>
</evidence>
<dbReference type="InterPro" id="IPR046348">
    <property type="entry name" value="SIS_dom_sf"/>
</dbReference>
<dbReference type="Gene3D" id="3.60.20.10">
    <property type="entry name" value="Glutamine Phosphoribosylpyrophosphate, subunit 1, domain 1"/>
    <property type="match status" value="1"/>
</dbReference>
<comment type="function">
    <text evidence="10">Catalyzes the first step in hexosamine metabolism, converting fructose-6P into glucosamine-6P using glutamine as a nitrogen source.</text>
</comment>
<dbReference type="EMBL" id="JQ844252">
    <property type="protein sequence ID" value="AGS53784.1"/>
    <property type="molecule type" value="Genomic_DNA"/>
</dbReference>
<feature type="initiator methionine" description="Removed" evidence="10">
    <location>
        <position position="1"/>
    </location>
</feature>
<dbReference type="PROSITE" id="PS51464">
    <property type="entry name" value="SIS"/>
    <property type="match status" value="2"/>
</dbReference>
<dbReference type="GO" id="GO:0006002">
    <property type="term" value="P:fructose 6-phosphate metabolic process"/>
    <property type="evidence" value="ECO:0007669"/>
    <property type="project" value="TreeGrafter"/>
</dbReference>
<evidence type="ECO:0000256" key="2">
    <source>
        <dbReference type="ARBA" id="ARBA00004496"/>
    </source>
</evidence>
<keyword evidence="9" id="KW-0315">Glutamine amidotransferase</keyword>
<evidence type="ECO:0000313" key="13">
    <source>
        <dbReference type="EMBL" id="AGS53784.1"/>
    </source>
</evidence>
<evidence type="ECO:0000256" key="3">
    <source>
        <dbReference type="ARBA" id="ARBA00012916"/>
    </source>
</evidence>
<dbReference type="GO" id="GO:0097367">
    <property type="term" value="F:carbohydrate derivative binding"/>
    <property type="evidence" value="ECO:0007669"/>
    <property type="project" value="InterPro"/>
</dbReference>
<feature type="domain" description="SIS" evidence="12">
    <location>
        <begin position="285"/>
        <end position="426"/>
    </location>
</feature>
<dbReference type="PANTHER" id="PTHR10937:SF0">
    <property type="entry name" value="GLUTAMINE--FRUCTOSE-6-PHOSPHATE TRANSAMINASE (ISOMERIZING)"/>
    <property type="match status" value="1"/>
</dbReference>
<feature type="domain" description="SIS" evidence="12">
    <location>
        <begin position="455"/>
        <end position="599"/>
    </location>
</feature>
<comment type="subunit">
    <text evidence="10">Homodimer.</text>
</comment>
<dbReference type="CDD" id="cd00714">
    <property type="entry name" value="GFAT"/>
    <property type="match status" value="1"/>
</dbReference>
<comment type="catalytic activity">
    <reaction evidence="1 10">
        <text>D-fructose 6-phosphate + L-glutamine = D-glucosamine 6-phosphate + L-glutamate</text>
        <dbReference type="Rhea" id="RHEA:13237"/>
        <dbReference type="ChEBI" id="CHEBI:29985"/>
        <dbReference type="ChEBI" id="CHEBI:58359"/>
        <dbReference type="ChEBI" id="CHEBI:58725"/>
        <dbReference type="ChEBI" id="CHEBI:61527"/>
        <dbReference type="EC" id="2.6.1.16"/>
    </reaction>
</comment>
<evidence type="ECO:0000256" key="4">
    <source>
        <dbReference type="ARBA" id="ARBA00016090"/>
    </source>
</evidence>
<dbReference type="GO" id="GO:0005829">
    <property type="term" value="C:cytosol"/>
    <property type="evidence" value="ECO:0007669"/>
    <property type="project" value="TreeGrafter"/>
</dbReference>
<reference evidence="13" key="1">
    <citation type="submission" date="2012-03" db="EMBL/GenBank/DDBJ databases">
        <title>Functional metagenomics reveals considerable lignocellulase gene clusters in the gut microbiome of a wood-feeding higher termite.</title>
        <authorList>
            <person name="Liu N."/>
        </authorList>
    </citation>
    <scope>NUCLEOTIDE SEQUENCE</scope>
</reference>
<dbReference type="InterPro" id="IPR005855">
    <property type="entry name" value="GFAT"/>
</dbReference>
<dbReference type="CDD" id="cd05008">
    <property type="entry name" value="SIS_GlmS_GlmD_1"/>
    <property type="match status" value="1"/>
</dbReference>
<dbReference type="InterPro" id="IPR017932">
    <property type="entry name" value="GATase_2_dom"/>
</dbReference>
<dbReference type="PANTHER" id="PTHR10937">
    <property type="entry name" value="GLUCOSAMINE--FRUCTOSE-6-PHOSPHATE AMINOTRANSFERASE, ISOMERIZING"/>
    <property type="match status" value="1"/>
</dbReference>
<dbReference type="InterPro" id="IPR047084">
    <property type="entry name" value="GFAT_N"/>
</dbReference>
<evidence type="ECO:0000259" key="11">
    <source>
        <dbReference type="PROSITE" id="PS51278"/>
    </source>
</evidence>
<dbReference type="GO" id="GO:0005975">
    <property type="term" value="P:carbohydrate metabolic process"/>
    <property type="evidence" value="ECO:0007669"/>
    <property type="project" value="UniProtKB-UniRule"/>
</dbReference>
<dbReference type="CDD" id="cd05009">
    <property type="entry name" value="SIS_GlmS_GlmD_2"/>
    <property type="match status" value="1"/>
</dbReference>
<dbReference type="HAMAP" id="MF_00164">
    <property type="entry name" value="GlmS"/>
    <property type="match status" value="1"/>
</dbReference>
<dbReference type="FunFam" id="3.40.50.10490:FF:000001">
    <property type="entry name" value="Glutamine--fructose-6-phosphate aminotransferase [isomerizing]"/>
    <property type="match status" value="1"/>
</dbReference>
<dbReference type="AlphaFoldDB" id="A0A806KKE8"/>
<evidence type="ECO:0000256" key="1">
    <source>
        <dbReference type="ARBA" id="ARBA00001031"/>
    </source>
</evidence>
<dbReference type="GO" id="GO:0006047">
    <property type="term" value="P:UDP-N-acetylglucosamine metabolic process"/>
    <property type="evidence" value="ECO:0007669"/>
    <property type="project" value="TreeGrafter"/>
</dbReference>
<evidence type="ECO:0000256" key="7">
    <source>
        <dbReference type="ARBA" id="ARBA00022679"/>
    </source>
</evidence>
<keyword evidence="8" id="KW-0677">Repeat</keyword>
<dbReference type="SUPFAM" id="SSF53697">
    <property type="entry name" value="SIS domain"/>
    <property type="match status" value="1"/>
</dbReference>
<feature type="domain" description="Glutamine amidotransferase type-2" evidence="11">
    <location>
        <begin position="2"/>
        <end position="217"/>
    </location>
</feature>
<dbReference type="InterPro" id="IPR029055">
    <property type="entry name" value="Ntn_hydrolases_N"/>
</dbReference>
<keyword evidence="6 10" id="KW-0032">Aminotransferase</keyword>
<accession>A0A806KKE8</accession>
<evidence type="ECO:0000256" key="9">
    <source>
        <dbReference type="ARBA" id="ARBA00022962"/>
    </source>
</evidence>
<dbReference type="NCBIfam" id="NF001484">
    <property type="entry name" value="PRK00331.1"/>
    <property type="match status" value="1"/>
</dbReference>
<dbReference type="EC" id="2.6.1.16" evidence="3 10"/>
<feature type="active site" description="Nucleophile; for GATase activity" evidence="10">
    <location>
        <position position="2"/>
    </location>
</feature>
<keyword evidence="7 10" id="KW-0808">Transferase</keyword>
<evidence type="ECO:0000256" key="6">
    <source>
        <dbReference type="ARBA" id="ARBA00022576"/>
    </source>
</evidence>
<dbReference type="Pfam" id="PF01380">
    <property type="entry name" value="SIS"/>
    <property type="match status" value="2"/>
</dbReference>
<evidence type="ECO:0000256" key="5">
    <source>
        <dbReference type="ARBA" id="ARBA00022490"/>
    </source>
</evidence>
<dbReference type="NCBIfam" id="TIGR01135">
    <property type="entry name" value="glmS"/>
    <property type="match status" value="1"/>
</dbReference>
<dbReference type="InterPro" id="IPR001347">
    <property type="entry name" value="SIS_dom"/>
</dbReference>
<gene>
    <name evidence="10" type="primary">glmS</name>
</gene>
<dbReference type="InterPro" id="IPR035466">
    <property type="entry name" value="GlmS/AgaS_SIS"/>
</dbReference>
<dbReference type="SUPFAM" id="SSF56235">
    <property type="entry name" value="N-terminal nucleophile aminohydrolases (Ntn hydrolases)"/>
    <property type="match status" value="1"/>
</dbReference>
<feature type="active site" description="For Fru-6P isomerization activity" evidence="10">
    <location>
        <position position="604"/>
    </location>
</feature>